<evidence type="ECO:0000313" key="8">
    <source>
        <dbReference type="Proteomes" id="UP000549617"/>
    </source>
</evidence>
<evidence type="ECO:0000256" key="2">
    <source>
        <dbReference type="ARBA" id="ARBA00016013"/>
    </source>
</evidence>
<evidence type="ECO:0000256" key="1">
    <source>
        <dbReference type="ARBA" id="ARBA00010577"/>
    </source>
</evidence>
<dbReference type="Proteomes" id="UP000549617">
    <property type="component" value="Unassembled WGS sequence"/>
</dbReference>
<organism evidence="7 8">
    <name type="scientific">Sphingobium boeckii</name>
    <dbReference type="NCBI Taxonomy" id="1082345"/>
    <lineage>
        <taxon>Bacteria</taxon>
        <taxon>Pseudomonadati</taxon>
        <taxon>Pseudomonadota</taxon>
        <taxon>Alphaproteobacteria</taxon>
        <taxon>Sphingomonadales</taxon>
        <taxon>Sphingomonadaceae</taxon>
        <taxon>Sphingobium</taxon>
    </lineage>
</organism>
<reference evidence="7 8" key="1">
    <citation type="submission" date="2020-08" db="EMBL/GenBank/DDBJ databases">
        <title>Genomic Encyclopedia of Type Strains, Phase IV (KMG-IV): sequencing the most valuable type-strain genomes for metagenomic binning, comparative biology and taxonomic classification.</title>
        <authorList>
            <person name="Goeker M."/>
        </authorList>
    </citation>
    <scope>NUCLEOTIDE SEQUENCE [LARGE SCALE GENOMIC DNA]</scope>
    <source>
        <strain evidence="7 8">DSM 25079</strain>
    </source>
</reference>
<dbReference type="GO" id="GO:0044781">
    <property type="term" value="P:bacterial-type flagellum organization"/>
    <property type="evidence" value="ECO:0007669"/>
    <property type="project" value="UniProtKB-UniRule"/>
</dbReference>
<sequence>MSTITGNSALDALTTTTNTAKSSTLDQEAFLKLMTTQLKTQDPFNPVDNTQMVAQMAQFSSVAGISEMNQSLKGIAETLTASRVGDTASWIGHPALVASDSAPPLADGSYAGEIAIAEPANNVTVSLVDANGQVVHTEALGAKAAGNFAFKWDGKAADGTPTTGTLQIVVNAEGSAGKIEAATAAWTPITGVQSPASGSAASLVTPLGLIAPEEAIRLG</sequence>
<dbReference type="InterPro" id="IPR005648">
    <property type="entry name" value="FlgD"/>
</dbReference>
<evidence type="ECO:0000256" key="4">
    <source>
        <dbReference type="ARBA" id="ARBA00024746"/>
    </source>
</evidence>
<keyword evidence="3 5" id="KW-1005">Bacterial flagellum biogenesis</keyword>
<evidence type="ECO:0000313" key="7">
    <source>
        <dbReference type="EMBL" id="MBB5686468.1"/>
    </source>
</evidence>
<evidence type="ECO:0000256" key="3">
    <source>
        <dbReference type="ARBA" id="ARBA00022795"/>
    </source>
</evidence>
<comment type="similarity">
    <text evidence="1 5">Belongs to the FlgD family.</text>
</comment>
<keyword evidence="7" id="KW-0282">Flagellum</keyword>
<dbReference type="Pfam" id="PF03963">
    <property type="entry name" value="FlgD"/>
    <property type="match status" value="1"/>
</dbReference>
<dbReference type="Pfam" id="PF13860">
    <property type="entry name" value="FlgD_ig"/>
    <property type="match status" value="1"/>
</dbReference>
<name>A0A7W9AIU8_9SPHN</name>
<gene>
    <name evidence="7" type="ORF">FHS49_002492</name>
</gene>
<proteinExistence type="inferred from homology"/>
<accession>A0A7W9AIU8</accession>
<dbReference type="InterPro" id="IPR025965">
    <property type="entry name" value="FlgD/Vpr_Ig-like"/>
</dbReference>
<dbReference type="Gene3D" id="2.60.40.4070">
    <property type="match status" value="1"/>
</dbReference>
<feature type="domain" description="FlgD/Vpr Ig-like" evidence="6">
    <location>
        <begin position="107"/>
        <end position="173"/>
    </location>
</feature>
<keyword evidence="7" id="KW-0966">Cell projection</keyword>
<comment type="caution">
    <text evidence="7">The sequence shown here is derived from an EMBL/GenBank/DDBJ whole genome shotgun (WGS) entry which is preliminary data.</text>
</comment>
<evidence type="ECO:0000259" key="6">
    <source>
        <dbReference type="Pfam" id="PF13860"/>
    </source>
</evidence>
<keyword evidence="7" id="KW-0969">Cilium</keyword>
<protein>
    <recommendedName>
        <fullName evidence="2 5">Basal-body rod modification protein FlgD</fullName>
    </recommendedName>
</protein>
<dbReference type="Gene3D" id="2.30.30.910">
    <property type="match status" value="1"/>
</dbReference>
<keyword evidence="8" id="KW-1185">Reference proteome</keyword>
<evidence type="ECO:0000256" key="5">
    <source>
        <dbReference type="RuleBase" id="RU362076"/>
    </source>
</evidence>
<dbReference type="EMBL" id="JACIJC010000004">
    <property type="protein sequence ID" value="MBB5686468.1"/>
    <property type="molecule type" value="Genomic_DNA"/>
</dbReference>
<comment type="function">
    <text evidence="4 5">Required for flagellar hook formation. May act as a scaffolding protein.</text>
</comment>
<dbReference type="AlphaFoldDB" id="A0A7W9AIU8"/>
<dbReference type="RefSeq" id="WP_184018932.1">
    <property type="nucleotide sequence ID" value="NZ_JACIJC010000004.1"/>
</dbReference>